<evidence type="ECO:0000313" key="4">
    <source>
        <dbReference type="Proteomes" id="UP001175227"/>
    </source>
</evidence>
<gene>
    <name evidence="3" type="ORF">IW261DRAFT_1575327</name>
</gene>
<feature type="compositionally biased region" description="Low complexity" evidence="2">
    <location>
        <begin position="199"/>
        <end position="216"/>
    </location>
</feature>
<keyword evidence="4" id="KW-1185">Reference proteome</keyword>
<dbReference type="AlphaFoldDB" id="A0AA39TRJ9"/>
<dbReference type="Proteomes" id="UP001175227">
    <property type="component" value="Unassembled WGS sequence"/>
</dbReference>
<evidence type="ECO:0000256" key="1">
    <source>
        <dbReference type="SAM" id="Coils"/>
    </source>
</evidence>
<feature type="compositionally biased region" description="Polar residues" evidence="2">
    <location>
        <begin position="1"/>
        <end position="16"/>
    </location>
</feature>
<accession>A0AA39TRJ9</accession>
<proteinExistence type="predicted"/>
<organism evidence="3 4">
    <name type="scientific">Armillaria novae-zelandiae</name>
    <dbReference type="NCBI Taxonomy" id="153914"/>
    <lineage>
        <taxon>Eukaryota</taxon>
        <taxon>Fungi</taxon>
        <taxon>Dikarya</taxon>
        <taxon>Basidiomycota</taxon>
        <taxon>Agaricomycotina</taxon>
        <taxon>Agaricomycetes</taxon>
        <taxon>Agaricomycetidae</taxon>
        <taxon>Agaricales</taxon>
        <taxon>Marasmiineae</taxon>
        <taxon>Physalacriaceae</taxon>
        <taxon>Armillaria</taxon>
    </lineage>
</organism>
<feature type="compositionally biased region" description="Polar residues" evidence="2">
    <location>
        <begin position="305"/>
        <end position="314"/>
    </location>
</feature>
<feature type="coiled-coil region" evidence="1">
    <location>
        <begin position="128"/>
        <end position="187"/>
    </location>
</feature>
<feature type="region of interest" description="Disordered" evidence="2">
    <location>
        <begin position="1"/>
        <end position="36"/>
    </location>
</feature>
<reference evidence="3" key="1">
    <citation type="submission" date="2023-06" db="EMBL/GenBank/DDBJ databases">
        <authorList>
            <consortium name="Lawrence Berkeley National Laboratory"/>
            <person name="Ahrendt S."/>
            <person name="Sahu N."/>
            <person name="Indic B."/>
            <person name="Wong-Bajracharya J."/>
            <person name="Merenyi Z."/>
            <person name="Ke H.-M."/>
            <person name="Monk M."/>
            <person name="Kocsube S."/>
            <person name="Drula E."/>
            <person name="Lipzen A."/>
            <person name="Balint B."/>
            <person name="Henrissat B."/>
            <person name="Andreopoulos B."/>
            <person name="Martin F.M."/>
            <person name="Harder C.B."/>
            <person name="Rigling D."/>
            <person name="Ford K.L."/>
            <person name="Foster G.D."/>
            <person name="Pangilinan J."/>
            <person name="Papanicolaou A."/>
            <person name="Barry K."/>
            <person name="LaButti K."/>
            <person name="Viragh M."/>
            <person name="Koriabine M."/>
            <person name="Yan M."/>
            <person name="Riley R."/>
            <person name="Champramary S."/>
            <person name="Plett K.L."/>
            <person name="Tsai I.J."/>
            <person name="Slot J."/>
            <person name="Sipos G."/>
            <person name="Plett J."/>
            <person name="Nagy L.G."/>
            <person name="Grigoriev I.V."/>
        </authorList>
    </citation>
    <scope>NUCLEOTIDE SEQUENCE</scope>
    <source>
        <strain evidence="3">ICMP 16352</strain>
    </source>
</reference>
<protein>
    <submittedName>
        <fullName evidence="3">Uncharacterized protein</fullName>
    </submittedName>
</protein>
<dbReference type="EMBL" id="JAUEPR010000101">
    <property type="protein sequence ID" value="KAK0464113.1"/>
    <property type="molecule type" value="Genomic_DNA"/>
</dbReference>
<name>A0AA39TRJ9_9AGAR</name>
<keyword evidence="1" id="KW-0175">Coiled coil</keyword>
<feature type="compositionally biased region" description="Polar residues" evidence="2">
    <location>
        <begin position="217"/>
        <end position="227"/>
    </location>
</feature>
<evidence type="ECO:0000256" key="2">
    <source>
        <dbReference type="SAM" id="MobiDB-lite"/>
    </source>
</evidence>
<feature type="compositionally biased region" description="Low complexity" evidence="2">
    <location>
        <begin position="229"/>
        <end position="290"/>
    </location>
</feature>
<sequence length="726" mass="81061">MDVDDTQYNPWSTQSPAADMETDASAGAVSPHETASTVPALRTAAEMETDTPAGALILHGRQSFQKNPMHPTKRQSSVNKRALPVYTMDNETMRWLRTQHYEDSERMALLRQDVQHKDGQLQVVWSALNQQVNTLEGITKEKERVEKMLEEQRELMNVMQDKMRENNEATRQRLLQLEGAMKQKDNELITLNTRIKAAASSSASNASTSGVLSSSAPGASTSRTPPSFASGSTPGMPSSSAPGASTSRASSSFASGSAFRVPSSSTQGASTTQAPSSFASGSTSNTSSSSQRPGTGRTPIKVVHNSVTLPISSLRTKRQSETSKQVPEQREDIEMDGTNLPNIDDATMDGADLPNIDDATLNDASAKELLKMCTLFLKAAVTGKAELRKENPVKCSPSKKTAARMEQRKQMHKHEINALQRFIRQQFLTLTGMGTLEEFISYEPVEESLVIAFREGTGNGPEDGEYTLDLSPGFRGSRWNRITIKNMVGVVQAELLKEEHLVDVDNAYVEETLRNLLSSAQQKWVAAIPRFKKGRPELETEAEVVERLTETSRRVNAKAVSRAAKDRKHKTRTTIVKRVIYLKTKQRANDLPVWKFMQQLVEYLGPGGMSSEESEVREIGGRVETIYLIKVCLWRHNDITQHMMEIDDYGRSVIQRWDKRLPRERENVPRFDEEVHAPAELPRSLYDSDWLTSLEEDDREEMAVSEEVFELLERAVPDEVTVQEVE</sequence>
<feature type="region of interest" description="Disordered" evidence="2">
    <location>
        <begin position="199"/>
        <end position="341"/>
    </location>
</feature>
<evidence type="ECO:0000313" key="3">
    <source>
        <dbReference type="EMBL" id="KAK0464113.1"/>
    </source>
</evidence>
<comment type="caution">
    <text evidence="3">The sequence shown here is derived from an EMBL/GenBank/DDBJ whole genome shotgun (WGS) entry which is preliminary data.</text>
</comment>